<dbReference type="PRINTS" id="PR00111">
    <property type="entry name" value="ABHYDROLASE"/>
</dbReference>
<dbReference type="PANTHER" id="PTHR43194">
    <property type="entry name" value="HYDROLASE ALPHA/BETA FOLD FAMILY"/>
    <property type="match status" value="1"/>
</dbReference>
<organism evidence="2 3">
    <name type="scientific">Candidatus Spyradosoma merdigallinarum</name>
    <dbReference type="NCBI Taxonomy" id="2840950"/>
    <lineage>
        <taxon>Bacteria</taxon>
        <taxon>Pseudomonadati</taxon>
        <taxon>Verrucomicrobiota</taxon>
        <taxon>Opitutia</taxon>
        <taxon>Opitutia incertae sedis</taxon>
        <taxon>Candidatus Spyradosoma</taxon>
    </lineage>
</organism>
<feature type="domain" description="AB hydrolase-1" evidence="1">
    <location>
        <begin position="39"/>
        <end position="276"/>
    </location>
</feature>
<comment type="caution">
    <text evidence="2">The sequence shown here is derived from an EMBL/GenBank/DDBJ whole genome shotgun (WGS) entry which is preliminary data.</text>
</comment>
<keyword evidence="2" id="KW-0378">Hydrolase</keyword>
<evidence type="ECO:0000259" key="1">
    <source>
        <dbReference type="Pfam" id="PF00561"/>
    </source>
</evidence>
<dbReference type="Pfam" id="PF00561">
    <property type="entry name" value="Abhydrolase_1"/>
    <property type="match status" value="1"/>
</dbReference>
<reference evidence="2" key="2">
    <citation type="journal article" date="2021" name="PeerJ">
        <title>Extensive microbial diversity within the chicken gut microbiome revealed by metagenomics and culture.</title>
        <authorList>
            <person name="Gilroy R."/>
            <person name="Ravi A."/>
            <person name="Getino M."/>
            <person name="Pursley I."/>
            <person name="Horton D.L."/>
            <person name="Alikhan N.F."/>
            <person name="Baker D."/>
            <person name="Gharbi K."/>
            <person name="Hall N."/>
            <person name="Watson M."/>
            <person name="Adriaenssens E.M."/>
            <person name="Foster-Nyarko E."/>
            <person name="Jarju S."/>
            <person name="Secka A."/>
            <person name="Antonio M."/>
            <person name="Oren A."/>
            <person name="Chaudhuri R.R."/>
            <person name="La Ragione R."/>
            <person name="Hildebrand F."/>
            <person name="Pallen M.J."/>
        </authorList>
    </citation>
    <scope>NUCLEOTIDE SEQUENCE</scope>
    <source>
        <strain evidence="2">10669</strain>
    </source>
</reference>
<accession>A0A9D1NJY1</accession>
<reference evidence="2" key="1">
    <citation type="submission" date="2020-10" db="EMBL/GenBank/DDBJ databases">
        <authorList>
            <person name="Gilroy R."/>
        </authorList>
    </citation>
    <scope>NUCLEOTIDE SEQUENCE</scope>
    <source>
        <strain evidence="2">10669</strain>
    </source>
</reference>
<dbReference type="InterPro" id="IPR050228">
    <property type="entry name" value="Carboxylesterase_BioH"/>
</dbReference>
<sequence>MTTLPPEIAALYPFPPHFFDTPDGRIHFVDTGTGERGNVVLLHGNPSWSFLWRDLIAALAARGFRCIAPDHLGMGLSDKPKKFLRLADRIAHTEALLAHLRVEKFSLCVHDWGGAIGFGVATRAPEKIEKLVVANTAAFRSRNIPKRIALCRIPGFGPFVVKAFNAFAFPATFMAVRKKLPPPVKAGFLFPYRNFNDRTAVANFVRDIPLSPKHPSWAALAAIEAALPKLAGKPMLIAWGERDFCFDDTFFAAWRERFPRAETLRCADAGHYLFEDAGERLVPAVASFLSA</sequence>
<protein>
    <submittedName>
        <fullName evidence="2">Alpha/beta fold hydrolase</fullName>
    </submittedName>
</protein>
<dbReference type="InterPro" id="IPR029058">
    <property type="entry name" value="AB_hydrolase_fold"/>
</dbReference>
<dbReference type="SUPFAM" id="SSF53474">
    <property type="entry name" value="alpha/beta-Hydrolases"/>
    <property type="match status" value="1"/>
</dbReference>
<dbReference type="Proteomes" id="UP000886812">
    <property type="component" value="Unassembled WGS sequence"/>
</dbReference>
<dbReference type="Gene3D" id="3.40.50.1820">
    <property type="entry name" value="alpha/beta hydrolase"/>
    <property type="match status" value="1"/>
</dbReference>
<proteinExistence type="predicted"/>
<dbReference type="AlphaFoldDB" id="A0A9D1NJY1"/>
<evidence type="ECO:0000313" key="2">
    <source>
        <dbReference type="EMBL" id="HIV03828.1"/>
    </source>
</evidence>
<name>A0A9D1NJY1_9BACT</name>
<dbReference type="PRINTS" id="PR00412">
    <property type="entry name" value="EPOXHYDRLASE"/>
</dbReference>
<dbReference type="PANTHER" id="PTHR43194:SF2">
    <property type="entry name" value="PEROXISOMAL MEMBRANE PROTEIN LPX1"/>
    <property type="match status" value="1"/>
</dbReference>
<dbReference type="InterPro" id="IPR000639">
    <property type="entry name" value="Epox_hydrolase-like"/>
</dbReference>
<gene>
    <name evidence="2" type="ORF">IAC75_01600</name>
</gene>
<evidence type="ECO:0000313" key="3">
    <source>
        <dbReference type="Proteomes" id="UP000886812"/>
    </source>
</evidence>
<dbReference type="InterPro" id="IPR000073">
    <property type="entry name" value="AB_hydrolase_1"/>
</dbReference>
<dbReference type="GO" id="GO:0016787">
    <property type="term" value="F:hydrolase activity"/>
    <property type="evidence" value="ECO:0007669"/>
    <property type="project" value="UniProtKB-KW"/>
</dbReference>
<dbReference type="EMBL" id="DVOG01000042">
    <property type="protein sequence ID" value="HIV03828.1"/>
    <property type="molecule type" value="Genomic_DNA"/>
</dbReference>